<dbReference type="EMBL" id="CADEAL010000395">
    <property type="protein sequence ID" value="CAB1419539.1"/>
    <property type="molecule type" value="Genomic_DNA"/>
</dbReference>
<name>A0A9N7YCR3_PLEPL</name>
<keyword evidence="2" id="KW-1185">Reference proteome</keyword>
<organism evidence="1 2">
    <name type="scientific">Pleuronectes platessa</name>
    <name type="common">European plaice</name>
    <dbReference type="NCBI Taxonomy" id="8262"/>
    <lineage>
        <taxon>Eukaryota</taxon>
        <taxon>Metazoa</taxon>
        <taxon>Chordata</taxon>
        <taxon>Craniata</taxon>
        <taxon>Vertebrata</taxon>
        <taxon>Euteleostomi</taxon>
        <taxon>Actinopterygii</taxon>
        <taxon>Neopterygii</taxon>
        <taxon>Teleostei</taxon>
        <taxon>Neoteleostei</taxon>
        <taxon>Acanthomorphata</taxon>
        <taxon>Carangaria</taxon>
        <taxon>Pleuronectiformes</taxon>
        <taxon>Pleuronectoidei</taxon>
        <taxon>Pleuronectidae</taxon>
        <taxon>Pleuronectes</taxon>
    </lineage>
</organism>
<evidence type="ECO:0000313" key="1">
    <source>
        <dbReference type="EMBL" id="CAB1419539.1"/>
    </source>
</evidence>
<proteinExistence type="predicted"/>
<reference evidence="1" key="1">
    <citation type="submission" date="2020-03" db="EMBL/GenBank/DDBJ databases">
        <authorList>
            <person name="Weist P."/>
        </authorList>
    </citation>
    <scope>NUCLEOTIDE SEQUENCE</scope>
</reference>
<dbReference type="Proteomes" id="UP001153269">
    <property type="component" value="Unassembled WGS sequence"/>
</dbReference>
<comment type="caution">
    <text evidence="1">The sequence shown here is derived from an EMBL/GenBank/DDBJ whole genome shotgun (WGS) entry which is preliminary data.</text>
</comment>
<evidence type="ECO:0000313" key="2">
    <source>
        <dbReference type="Proteomes" id="UP001153269"/>
    </source>
</evidence>
<gene>
    <name evidence="1" type="ORF">PLEPLA_LOCUS7387</name>
</gene>
<dbReference type="AlphaFoldDB" id="A0A9N7YCR3"/>
<sequence>MHERLRTLAVALQHSSRSHCSQSHARLATGHALFPLSPMRFSPVGFPFRAHFRRVCGYSGPTPALLVRLVDLWVAGLPLPSSRRLVGTSPVGKMLCQLVGSPPAPPVVLR</sequence>
<protein>
    <submittedName>
        <fullName evidence="1">Uncharacterized protein</fullName>
    </submittedName>
</protein>
<accession>A0A9N7YCR3</accession>